<evidence type="ECO:0000313" key="1">
    <source>
        <dbReference type="EMBL" id="CDW26150.1"/>
    </source>
</evidence>
<accession>A0A0K2TJZ9</accession>
<dbReference type="EMBL" id="HACA01008789">
    <property type="protein sequence ID" value="CDW26150.1"/>
    <property type="molecule type" value="Transcribed_RNA"/>
</dbReference>
<name>A0A0K2TJZ9_LEPSM</name>
<dbReference type="AlphaFoldDB" id="A0A0K2TJZ9"/>
<sequence length="34" mass="4029">MISYKLKYTYNVVSRKNGNGKMSRKKCQEKSKET</sequence>
<proteinExistence type="predicted"/>
<organism evidence="1">
    <name type="scientific">Lepeophtheirus salmonis</name>
    <name type="common">Salmon louse</name>
    <name type="synonym">Caligus salmonis</name>
    <dbReference type="NCBI Taxonomy" id="72036"/>
    <lineage>
        <taxon>Eukaryota</taxon>
        <taxon>Metazoa</taxon>
        <taxon>Ecdysozoa</taxon>
        <taxon>Arthropoda</taxon>
        <taxon>Crustacea</taxon>
        <taxon>Multicrustacea</taxon>
        <taxon>Hexanauplia</taxon>
        <taxon>Copepoda</taxon>
        <taxon>Siphonostomatoida</taxon>
        <taxon>Caligidae</taxon>
        <taxon>Lepeophtheirus</taxon>
    </lineage>
</organism>
<protein>
    <submittedName>
        <fullName evidence="1">Uncharacterized protein</fullName>
    </submittedName>
</protein>
<reference evidence="1" key="1">
    <citation type="submission" date="2014-05" db="EMBL/GenBank/DDBJ databases">
        <authorList>
            <person name="Chronopoulou M."/>
        </authorList>
    </citation>
    <scope>NUCLEOTIDE SEQUENCE</scope>
    <source>
        <tissue evidence="1">Whole organism</tissue>
    </source>
</reference>